<organism evidence="1 2">
    <name type="scientific">Colletotrichum cuscutae</name>
    <dbReference type="NCBI Taxonomy" id="1209917"/>
    <lineage>
        <taxon>Eukaryota</taxon>
        <taxon>Fungi</taxon>
        <taxon>Dikarya</taxon>
        <taxon>Ascomycota</taxon>
        <taxon>Pezizomycotina</taxon>
        <taxon>Sordariomycetes</taxon>
        <taxon>Hypocreomycetidae</taxon>
        <taxon>Glomerellales</taxon>
        <taxon>Glomerellaceae</taxon>
        <taxon>Colletotrichum</taxon>
        <taxon>Colletotrichum acutatum species complex</taxon>
    </lineage>
</organism>
<dbReference type="Proteomes" id="UP001239213">
    <property type="component" value="Unassembled WGS sequence"/>
</dbReference>
<protein>
    <submittedName>
        <fullName evidence="1">Uncharacterized protein</fullName>
    </submittedName>
</protein>
<evidence type="ECO:0000313" key="2">
    <source>
        <dbReference type="Proteomes" id="UP001239213"/>
    </source>
</evidence>
<accession>A0AAI9U6G9</accession>
<dbReference type="EMBL" id="MPDP01000300">
    <property type="protein sequence ID" value="KAK1451210.1"/>
    <property type="molecule type" value="Genomic_DNA"/>
</dbReference>
<evidence type="ECO:0000313" key="1">
    <source>
        <dbReference type="EMBL" id="KAK1451210.1"/>
    </source>
</evidence>
<sequence>KTHSFITRRSPHDQGLSIRLEYLRSTSDEICAGIKELSSWGRDETDAGSEGGLRMGLLAAGLFLLLGDRRKRERERAHILSAASRERGAIPRMRFEGKFNVMRIRIMEMSFFALRDAVAPYLMTSGGYHCRHIKREQYTIPMQPFPAEAEVLSCFLAGVVISVCRWPPFAVICSVPAVLCVVPRCGVFCCWCVDARKLFDIVLYQRRTKKSNAKR</sequence>
<keyword evidence="2" id="KW-1185">Reference proteome</keyword>
<comment type="caution">
    <text evidence="1">The sequence shown here is derived from an EMBL/GenBank/DDBJ whole genome shotgun (WGS) entry which is preliminary data.</text>
</comment>
<feature type="non-terminal residue" evidence="1">
    <location>
        <position position="1"/>
    </location>
</feature>
<name>A0AAI9U6G9_9PEZI</name>
<gene>
    <name evidence="1" type="ORF">CCUS01_11195</name>
</gene>
<reference evidence="1" key="1">
    <citation type="submission" date="2016-11" db="EMBL/GenBank/DDBJ databases">
        <title>The genome sequence of Colletotrichum cuscutae.</title>
        <authorList>
            <person name="Baroncelli R."/>
        </authorList>
    </citation>
    <scope>NUCLEOTIDE SEQUENCE</scope>
    <source>
        <strain evidence="1">IMI 304802</strain>
    </source>
</reference>
<dbReference type="AlphaFoldDB" id="A0AAI9U6G9"/>
<proteinExistence type="predicted"/>